<keyword evidence="1" id="KW-0812">Transmembrane</keyword>
<keyword evidence="1" id="KW-0472">Membrane</keyword>
<evidence type="ECO:0000256" key="1">
    <source>
        <dbReference type="SAM" id="Phobius"/>
    </source>
</evidence>
<name>A0ABR7SKQ2_9ACTN</name>
<dbReference type="Proteomes" id="UP000642284">
    <property type="component" value="Unassembled WGS sequence"/>
</dbReference>
<feature type="transmembrane region" description="Helical" evidence="1">
    <location>
        <begin position="21"/>
        <end position="42"/>
    </location>
</feature>
<evidence type="ECO:0000313" key="2">
    <source>
        <dbReference type="EMBL" id="MBC9715998.1"/>
    </source>
</evidence>
<dbReference type="InterPro" id="IPR046295">
    <property type="entry name" value="DUF6332"/>
</dbReference>
<keyword evidence="1" id="KW-1133">Transmembrane helix</keyword>
<reference evidence="2 3" key="1">
    <citation type="submission" date="2020-08" db="EMBL/GenBank/DDBJ databases">
        <title>Genemic of Streptomyces polyaspartic.</title>
        <authorList>
            <person name="Liu W."/>
        </authorList>
    </citation>
    <scope>NUCLEOTIDE SEQUENCE [LARGE SCALE GENOMIC DNA]</scope>
    <source>
        <strain evidence="2 3">TRM66268-LWL</strain>
    </source>
</reference>
<dbReference type="RefSeq" id="WP_187816426.1">
    <property type="nucleotide sequence ID" value="NZ_JACTVJ010000012.1"/>
</dbReference>
<evidence type="ECO:0008006" key="4">
    <source>
        <dbReference type="Google" id="ProtNLM"/>
    </source>
</evidence>
<proteinExistence type="predicted"/>
<keyword evidence="3" id="KW-1185">Reference proteome</keyword>
<gene>
    <name evidence="2" type="ORF">H9Y04_25995</name>
</gene>
<comment type="caution">
    <text evidence="2">The sequence shown here is derived from an EMBL/GenBank/DDBJ whole genome shotgun (WGS) entry which is preliminary data.</text>
</comment>
<accession>A0ABR7SKQ2</accession>
<protein>
    <recommendedName>
        <fullName evidence="4">Integral membrane protein</fullName>
    </recommendedName>
</protein>
<organism evidence="2 3">
    <name type="scientific">Streptomyces polyasparticus</name>
    <dbReference type="NCBI Taxonomy" id="2767826"/>
    <lineage>
        <taxon>Bacteria</taxon>
        <taxon>Bacillati</taxon>
        <taxon>Actinomycetota</taxon>
        <taxon>Actinomycetes</taxon>
        <taxon>Kitasatosporales</taxon>
        <taxon>Streptomycetaceae</taxon>
        <taxon>Streptomyces</taxon>
    </lineage>
</organism>
<dbReference type="EMBL" id="JACTVJ010000012">
    <property type="protein sequence ID" value="MBC9715998.1"/>
    <property type="molecule type" value="Genomic_DNA"/>
</dbReference>
<evidence type="ECO:0000313" key="3">
    <source>
        <dbReference type="Proteomes" id="UP000642284"/>
    </source>
</evidence>
<dbReference type="Pfam" id="PF19857">
    <property type="entry name" value="DUF6332"/>
    <property type="match status" value="1"/>
</dbReference>
<feature type="transmembrane region" description="Helical" evidence="1">
    <location>
        <begin position="54"/>
        <end position="75"/>
    </location>
</feature>
<sequence>MTCMGTRTQAQRDAATVEIGYALVSAVFLAALVFAVVAGPAWAFGLPRGPRDVLVGAGAVLAPIAFLVRVVSVLWRFRNAGRQPSQPGRTSPDS</sequence>